<dbReference type="NCBIfam" id="TIGR02521">
    <property type="entry name" value="type_IV_pilW"/>
    <property type="match status" value="1"/>
</dbReference>
<dbReference type="KEGG" id="plei:Q9312_08070"/>
<dbReference type="Pfam" id="PF13424">
    <property type="entry name" value="TPR_12"/>
    <property type="match status" value="1"/>
</dbReference>
<dbReference type="InterPro" id="IPR019734">
    <property type="entry name" value="TPR_rpt"/>
</dbReference>
<dbReference type="SUPFAM" id="SSF48452">
    <property type="entry name" value="TPR-like"/>
    <property type="match status" value="1"/>
</dbReference>
<dbReference type="PANTHER" id="PTHR44943">
    <property type="entry name" value="CELLULOSE SYNTHASE OPERON PROTEIN C"/>
    <property type="match status" value="1"/>
</dbReference>
<evidence type="ECO:0000313" key="6">
    <source>
        <dbReference type="Proteomes" id="UP001239782"/>
    </source>
</evidence>
<dbReference type="InterPro" id="IPR013105">
    <property type="entry name" value="TPR_2"/>
</dbReference>
<dbReference type="PROSITE" id="PS50005">
    <property type="entry name" value="TPR"/>
    <property type="match status" value="2"/>
</dbReference>
<evidence type="ECO:0000256" key="4">
    <source>
        <dbReference type="SAM" id="SignalP"/>
    </source>
</evidence>
<dbReference type="RefSeq" id="WP_309204082.1">
    <property type="nucleotide sequence ID" value="NZ_CP133548.1"/>
</dbReference>
<keyword evidence="6" id="KW-1185">Reference proteome</keyword>
<feature type="repeat" description="TPR" evidence="3">
    <location>
        <begin position="80"/>
        <end position="113"/>
    </location>
</feature>
<keyword evidence="4" id="KW-0732">Signal</keyword>
<keyword evidence="1" id="KW-0677">Repeat</keyword>
<dbReference type="InterPro" id="IPR051685">
    <property type="entry name" value="Ycf3/AcsC/BcsC/TPR_MFPF"/>
</dbReference>
<protein>
    <submittedName>
        <fullName evidence="5">Type IV pilus biogenesis/stability protein PilW</fullName>
    </submittedName>
</protein>
<organism evidence="5 6">
    <name type="scientific">Pleionea litopenaei</name>
    <dbReference type="NCBI Taxonomy" id="3070815"/>
    <lineage>
        <taxon>Bacteria</taxon>
        <taxon>Pseudomonadati</taxon>
        <taxon>Pseudomonadota</taxon>
        <taxon>Gammaproteobacteria</taxon>
        <taxon>Oceanospirillales</taxon>
        <taxon>Pleioneaceae</taxon>
        <taxon>Pleionea</taxon>
    </lineage>
</organism>
<dbReference type="InterPro" id="IPR013360">
    <property type="entry name" value="Pilus_4_PilW"/>
</dbReference>
<proteinExistence type="predicted"/>
<name>A0AA51RWG1_9GAMM</name>
<evidence type="ECO:0000313" key="5">
    <source>
        <dbReference type="EMBL" id="WMS88862.1"/>
    </source>
</evidence>
<dbReference type="Proteomes" id="UP001239782">
    <property type="component" value="Chromosome"/>
</dbReference>
<feature type="signal peptide" evidence="4">
    <location>
        <begin position="1"/>
        <end position="18"/>
    </location>
</feature>
<evidence type="ECO:0000256" key="2">
    <source>
        <dbReference type="ARBA" id="ARBA00022803"/>
    </source>
</evidence>
<dbReference type="PROSITE" id="PS51257">
    <property type="entry name" value="PROKAR_LIPOPROTEIN"/>
    <property type="match status" value="1"/>
</dbReference>
<evidence type="ECO:0000256" key="1">
    <source>
        <dbReference type="ARBA" id="ARBA00022737"/>
    </source>
</evidence>
<feature type="chain" id="PRO_5041298322" evidence="4">
    <location>
        <begin position="19"/>
        <end position="265"/>
    </location>
</feature>
<accession>A0AA51RWG1</accession>
<dbReference type="Gene3D" id="1.25.40.10">
    <property type="entry name" value="Tetratricopeptide repeat domain"/>
    <property type="match status" value="1"/>
</dbReference>
<dbReference type="InterPro" id="IPR011990">
    <property type="entry name" value="TPR-like_helical_dom_sf"/>
</dbReference>
<feature type="repeat" description="TPR" evidence="3">
    <location>
        <begin position="150"/>
        <end position="183"/>
    </location>
</feature>
<keyword evidence="2 3" id="KW-0802">TPR repeat</keyword>
<gene>
    <name evidence="5" type="primary">pilW</name>
    <name evidence="5" type="ORF">Q9312_08070</name>
</gene>
<dbReference type="Pfam" id="PF07719">
    <property type="entry name" value="TPR_2"/>
    <property type="match status" value="1"/>
</dbReference>
<sequence length="265" mass="31114">MRRIITSLIVLVPFWLVGCTTQTTTTVGNYEGNKTIATSFKEEEAARSRVNAAQMYLQKNNLQRAKFHLDKAAEHMDDYPDLHFTLAYYYQMARDYKEARNSFERALRLDSDNPEYKNAFATFLCQQGEYRDADRYFNQAISTPTYTHIDQAYVNAGKCQDMQGNKQEALEFYRRALNINSKLPTALFEMAQYQYEQERFPIARAYIERYREVARHSARSAWLALRIESKMNNKDGVASYALMLQNLFPDSAETHQYLENKEQWQ</sequence>
<reference evidence="5 6" key="1">
    <citation type="submission" date="2023-08" db="EMBL/GenBank/DDBJ databases">
        <title>Pleionea litopenaei sp. nov., isolated from stomach of juvenile Litopenaeus vannamei.</title>
        <authorList>
            <person name="Rho A.M."/>
            <person name="Hwang C.Y."/>
        </authorList>
    </citation>
    <scope>NUCLEOTIDE SEQUENCE [LARGE SCALE GENOMIC DNA]</scope>
    <source>
        <strain evidence="5 6">HL-JVS1</strain>
    </source>
</reference>
<evidence type="ECO:0000256" key="3">
    <source>
        <dbReference type="PROSITE-ProRule" id="PRU00339"/>
    </source>
</evidence>
<dbReference type="PANTHER" id="PTHR44943:SF8">
    <property type="entry name" value="TPR REPEAT-CONTAINING PROTEIN MJ0263"/>
    <property type="match status" value="1"/>
</dbReference>
<dbReference type="AlphaFoldDB" id="A0AA51RWG1"/>
<dbReference type="EMBL" id="CP133548">
    <property type="protein sequence ID" value="WMS88862.1"/>
    <property type="molecule type" value="Genomic_DNA"/>
</dbReference>
<dbReference type="SMART" id="SM00028">
    <property type="entry name" value="TPR"/>
    <property type="match status" value="5"/>
</dbReference>
<dbReference type="Pfam" id="PF13181">
    <property type="entry name" value="TPR_8"/>
    <property type="match status" value="1"/>
</dbReference>